<evidence type="ECO:0000313" key="3">
    <source>
        <dbReference type="Proteomes" id="UP000544222"/>
    </source>
</evidence>
<dbReference type="RefSeq" id="WP_183412692.1">
    <property type="nucleotide sequence ID" value="NZ_JACHYB010000001.1"/>
</dbReference>
<proteinExistence type="predicted"/>
<sequence length="136" mass="15647">MKVSCKKEDTYWKVVFKSDVFDASGMSVVGNFNDWNIKGASTFSKNSKQLTIKIPAEFNELSFKFYDSIYDCWCEIYDNGELYSGLEKYFLRNEVGTTNVVIPLQETKEPKKPLKKTISVDSVKPKTTRQKKVSDN</sequence>
<name>A0A7W5DPT6_9PORP</name>
<accession>A0A7W5DPT6</accession>
<organism evidence="2 3">
    <name type="scientific">Microbacter margulisiae</name>
    <dbReference type="NCBI Taxonomy" id="1350067"/>
    <lineage>
        <taxon>Bacteria</taxon>
        <taxon>Pseudomonadati</taxon>
        <taxon>Bacteroidota</taxon>
        <taxon>Bacteroidia</taxon>
        <taxon>Bacteroidales</taxon>
        <taxon>Porphyromonadaceae</taxon>
        <taxon>Microbacter</taxon>
    </lineage>
</organism>
<evidence type="ECO:0008006" key="4">
    <source>
        <dbReference type="Google" id="ProtNLM"/>
    </source>
</evidence>
<reference evidence="2 3" key="1">
    <citation type="submission" date="2020-08" db="EMBL/GenBank/DDBJ databases">
        <title>Genomic Encyclopedia of Type Strains, Phase IV (KMG-IV): sequencing the most valuable type-strain genomes for metagenomic binning, comparative biology and taxonomic classification.</title>
        <authorList>
            <person name="Goeker M."/>
        </authorList>
    </citation>
    <scope>NUCLEOTIDE SEQUENCE [LARGE SCALE GENOMIC DNA]</scope>
    <source>
        <strain evidence="2 3">DSM 27471</strain>
    </source>
</reference>
<protein>
    <recommendedName>
        <fullName evidence="4">Carbohydrate-binding module 48 (Isoamylase N-terminal domain)</fullName>
    </recommendedName>
</protein>
<evidence type="ECO:0000313" key="2">
    <source>
        <dbReference type="EMBL" id="MBB3186854.1"/>
    </source>
</evidence>
<keyword evidence="3" id="KW-1185">Reference proteome</keyword>
<dbReference type="AlphaFoldDB" id="A0A7W5DPT6"/>
<gene>
    <name evidence="2" type="ORF">FHX64_001017</name>
</gene>
<feature type="region of interest" description="Disordered" evidence="1">
    <location>
        <begin position="113"/>
        <end position="136"/>
    </location>
</feature>
<feature type="compositionally biased region" description="Basic residues" evidence="1">
    <location>
        <begin position="126"/>
        <end position="136"/>
    </location>
</feature>
<dbReference type="EMBL" id="JACHYB010000001">
    <property type="protein sequence ID" value="MBB3186854.1"/>
    <property type="molecule type" value="Genomic_DNA"/>
</dbReference>
<evidence type="ECO:0000256" key="1">
    <source>
        <dbReference type="SAM" id="MobiDB-lite"/>
    </source>
</evidence>
<dbReference type="Proteomes" id="UP000544222">
    <property type="component" value="Unassembled WGS sequence"/>
</dbReference>
<comment type="caution">
    <text evidence="2">The sequence shown here is derived from an EMBL/GenBank/DDBJ whole genome shotgun (WGS) entry which is preliminary data.</text>
</comment>